<dbReference type="Proteomes" id="UP000694867">
    <property type="component" value="Unplaced"/>
</dbReference>
<dbReference type="Pfam" id="PF01398">
    <property type="entry name" value="JAB"/>
    <property type="match status" value="1"/>
</dbReference>
<reference evidence="4" key="1">
    <citation type="submission" date="2025-08" db="UniProtKB">
        <authorList>
            <consortium name="RefSeq"/>
        </authorList>
    </citation>
    <scope>IDENTIFICATION</scope>
</reference>
<feature type="compositionally biased region" description="Polar residues" evidence="1">
    <location>
        <begin position="514"/>
        <end position="532"/>
    </location>
</feature>
<dbReference type="RefSeq" id="XP_028968219.1">
    <property type="nucleotide sequence ID" value="XM_029112386.1"/>
</dbReference>
<feature type="region of interest" description="Disordered" evidence="1">
    <location>
        <begin position="512"/>
        <end position="532"/>
    </location>
</feature>
<dbReference type="InterPro" id="IPR000555">
    <property type="entry name" value="JAMM/MPN+_dom"/>
</dbReference>
<gene>
    <name evidence="4" type="primary">LOC100902139</name>
</gene>
<dbReference type="KEGG" id="goe:100902139"/>
<dbReference type="AlphaFoldDB" id="A0AAJ7WIC9"/>
<dbReference type="Pfam" id="PF18755">
    <property type="entry name" value="RAMA"/>
    <property type="match status" value="1"/>
</dbReference>
<dbReference type="InterPro" id="IPR050242">
    <property type="entry name" value="JAMM_MPN+_peptidase_M67A"/>
</dbReference>
<dbReference type="InterPro" id="IPR037518">
    <property type="entry name" value="MPN"/>
</dbReference>
<evidence type="ECO:0000313" key="3">
    <source>
        <dbReference type="Proteomes" id="UP000694867"/>
    </source>
</evidence>
<feature type="region of interest" description="Disordered" evidence="1">
    <location>
        <begin position="1"/>
        <end position="53"/>
    </location>
</feature>
<dbReference type="GO" id="GO:0008237">
    <property type="term" value="F:metallopeptidase activity"/>
    <property type="evidence" value="ECO:0007669"/>
    <property type="project" value="InterPro"/>
</dbReference>
<proteinExistence type="predicted"/>
<feature type="compositionally biased region" description="Basic and acidic residues" evidence="1">
    <location>
        <begin position="36"/>
        <end position="53"/>
    </location>
</feature>
<dbReference type="InterPro" id="IPR040843">
    <property type="entry name" value="RAMA"/>
</dbReference>
<sequence>MPASSPSVEGQTCGVDGGASQSAAVEKEIPSPAKEASPELKEPTDGERLEEREPRKLTLETLLREGVLESGDGVLSMEYMGMRFTGDLLSDGAIRWGESGEVFPSPSAWAIHCKRITQPDKKTSCGWSQVKYKGRKLELYKQEWLHRHQTAKRAAAAAAAAAPPVARPAAEEVPAPKTVEAMTRVGKTIIRRPRWFLESKRKALGLPSLDEEEKENRQSASGSQENKELDVPGQDKLPTNPQYDPVTFASVERLQPFHISISSNVLLLVDFHCHLSKSEVCGYLGGSWDVATHAMTITQAFPLKVSLDSNDNRIMDEVQASMTSRGIYPVGWYHSHPRLSPHPTKRDVLNQLEYQLAMRGDNEAQYMPVVGLICSPQGAMESLTEAELMVYWVMPPPENRPHEVGKAMKMVYANQQDSFLTQDLLMEMRVLAEHYRTTNQLADFTAQTPNSTSHTIWDQLKASLSTKLPRDLQTSTNAGGGSGALGGVSQDTAAQAVQHFWEFVRGLIVPSNAPAPQNSATNHSEQPGTSRD</sequence>
<accession>A0AAJ7WIC9</accession>
<evidence type="ECO:0000259" key="2">
    <source>
        <dbReference type="PROSITE" id="PS50249"/>
    </source>
</evidence>
<feature type="region of interest" description="Disordered" evidence="1">
    <location>
        <begin position="207"/>
        <end position="242"/>
    </location>
</feature>
<dbReference type="PROSITE" id="PS50249">
    <property type="entry name" value="MPN"/>
    <property type="match status" value="1"/>
</dbReference>
<dbReference type="CDD" id="cd08067">
    <property type="entry name" value="MPN_2A_DUB"/>
    <property type="match status" value="1"/>
</dbReference>
<dbReference type="PANTHER" id="PTHR10410">
    <property type="entry name" value="EUKARYOTIC TRANSLATION INITIATION FACTOR 3 -RELATED"/>
    <property type="match status" value="1"/>
</dbReference>
<dbReference type="SUPFAM" id="SSF102712">
    <property type="entry name" value="JAB1/MPN domain"/>
    <property type="match status" value="1"/>
</dbReference>
<name>A0AAJ7WIC9_9ACAR</name>
<feature type="domain" description="MPN" evidence="2">
    <location>
        <begin position="259"/>
        <end position="389"/>
    </location>
</feature>
<dbReference type="GeneID" id="100902139"/>
<organism evidence="3 4">
    <name type="scientific">Galendromus occidentalis</name>
    <name type="common">western predatory mite</name>
    <dbReference type="NCBI Taxonomy" id="34638"/>
    <lineage>
        <taxon>Eukaryota</taxon>
        <taxon>Metazoa</taxon>
        <taxon>Ecdysozoa</taxon>
        <taxon>Arthropoda</taxon>
        <taxon>Chelicerata</taxon>
        <taxon>Arachnida</taxon>
        <taxon>Acari</taxon>
        <taxon>Parasitiformes</taxon>
        <taxon>Mesostigmata</taxon>
        <taxon>Gamasina</taxon>
        <taxon>Phytoseioidea</taxon>
        <taxon>Phytoseiidae</taxon>
        <taxon>Typhlodrominae</taxon>
        <taxon>Galendromus</taxon>
    </lineage>
</organism>
<feature type="compositionally biased region" description="Polar residues" evidence="1">
    <location>
        <begin position="1"/>
        <end position="10"/>
    </location>
</feature>
<dbReference type="Gene3D" id="3.40.140.10">
    <property type="entry name" value="Cytidine Deaminase, domain 2"/>
    <property type="match status" value="1"/>
</dbReference>
<keyword evidence="3" id="KW-1185">Reference proteome</keyword>
<evidence type="ECO:0000256" key="1">
    <source>
        <dbReference type="SAM" id="MobiDB-lite"/>
    </source>
</evidence>
<evidence type="ECO:0000313" key="4">
    <source>
        <dbReference type="RefSeq" id="XP_028968219.1"/>
    </source>
</evidence>
<protein>
    <submittedName>
        <fullName evidence="4">MPN domain-containing protein-like</fullName>
    </submittedName>
</protein>